<accession>A0A5E4RNP5</accession>
<dbReference type="Pfam" id="PF01380">
    <property type="entry name" value="SIS"/>
    <property type="match status" value="1"/>
</dbReference>
<dbReference type="GO" id="GO:0097367">
    <property type="term" value="F:carbohydrate derivative binding"/>
    <property type="evidence" value="ECO:0007669"/>
    <property type="project" value="InterPro"/>
</dbReference>
<dbReference type="InterPro" id="IPR001347">
    <property type="entry name" value="SIS_dom"/>
</dbReference>
<dbReference type="PROSITE" id="PS51464">
    <property type="entry name" value="SIS"/>
    <property type="match status" value="1"/>
</dbReference>
<dbReference type="PROSITE" id="PS51371">
    <property type="entry name" value="CBS"/>
    <property type="match status" value="2"/>
</dbReference>
<sequence>MIAKINPGRALEVAREVLRTEADAIERVSAHLDDSFFEAVSLLLACRGRVVVTGMGKSGHIGRKLAATFASTGTPAFFVHPAEASHGDLGMITADDVVVALSNSGETGEIVSILPTIKRLGAKLIAMTGNAASSLGRLSDVHLDAHVDKEACPLGLAPTASTTAALALGDALAVTLLDARGFGAEDFARSHPGGALGRRLLTFVRDVMRTGDRVPRVRSDASLSEALLEMTAKGLGMTAIVDGDDQVVGIFTDGDLRRLFKRTLDFSTLRLADVMKAGPRTIGPDQLAAQAAELMERFGITQLLVTENGRLVGALNVHDLFAAKVV</sequence>
<evidence type="ECO:0000256" key="3">
    <source>
        <dbReference type="ARBA" id="ARBA00023122"/>
    </source>
</evidence>
<reference evidence="10 11" key="1">
    <citation type="submission" date="2019-08" db="EMBL/GenBank/DDBJ databases">
        <authorList>
            <person name="Peeters C."/>
        </authorList>
    </citation>
    <scope>NUCLEOTIDE SEQUENCE [LARGE SCALE GENOMIC DNA]</scope>
    <source>
        <strain evidence="10 11">LMG 31109</strain>
    </source>
</reference>
<dbReference type="PANTHER" id="PTHR42745:SF1">
    <property type="entry name" value="ARABINOSE 5-PHOSPHATE ISOMERASE KDSD"/>
    <property type="match status" value="1"/>
</dbReference>
<feature type="site" description="Catalytically relevant" evidence="6">
    <location>
        <position position="109"/>
    </location>
</feature>
<keyword evidence="5" id="KW-0479">Metal-binding</keyword>
<dbReference type="FunFam" id="3.40.50.10490:FF:000011">
    <property type="entry name" value="Arabinose 5-phosphate isomerase"/>
    <property type="match status" value="1"/>
</dbReference>
<evidence type="ECO:0000256" key="5">
    <source>
        <dbReference type="PIRSR" id="PIRSR004692-2"/>
    </source>
</evidence>
<dbReference type="EMBL" id="CABPSC010000001">
    <property type="protein sequence ID" value="VVD64625.1"/>
    <property type="molecule type" value="Genomic_DNA"/>
</dbReference>
<keyword evidence="10" id="KW-0413">Isomerase</keyword>
<dbReference type="CDD" id="cd05014">
    <property type="entry name" value="SIS_Kpsf"/>
    <property type="match status" value="1"/>
</dbReference>
<name>A0A5E4RNP5_9BURK</name>
<keyword evidence="11" id="KW-1185">Reference proteome</keyword>
<dbReference type="Proteomes" id="UP000367825">
    <property type="component" value="Unassembled WGS sequence"/>
</dbReference>
<dbReference type="SUPFAM" id="SSF53697">
    <property type="entry name" value="SIS domain"/>
    <property type="match status" value="1"/>
</dbReference>
<feature type="site" description="Catalytically relevant" evidence="6">
    <location>
        <position position="191"/>
    </location>
</feature>
<dbReference type="GO" id="GO:0019146">
    <property type="term" value="F:arabinose-5-phosphate isomerase activity"/>
    <property type="evidence" value="ECO:0007669"/>
    <property type="project" value="UniProtKB-ARBA"/>
</dbReference>
<comment type="similarity">
    <text evidence="1 4">Belongs to the SIS family. GutQ/KpsF subfamily.</text>
</comment>
<evidence type="ECO:0000259" key="9">
    <source>
        <dbReference type="PROSITE" id="PS51464"/>
    </source>
</evidence>
<feature type="binding site" evidence="5">
    <location>
        <position position="80"/>
    </location>
    <ligand>
        <name>Zn(2+)</name>
        <dbReference type="ChEBI" id="CHEBI:29105"/>
    </ligand>
</feature>
<dbReference type="GO" id="GO:1901135">
    <property type="term" value="P:carbohydrate derivative metabolic process"/>
    <property type="evidence" value="ECO:0007669"/>
    <property type="project" value="InterPro"/>
</dbReference>
<dbReference type="InterPro" id="IPR035474">
    <property type="entry name" value="SIS_Kpsf"/>
</dbReference>
<keyword evidence="5" id="KW-0862">Zinc</keyword>
<evidence type="ECO:0000256" key="2">
    <source>
        <dbReference type="ARBA" id="ARBA00022737"/>
    </source>
</evidence>
<evidence type="ECO:0000256" key="7">
    <source>
        <dbReference type="PROSITE-ProRule" id="PRU00703"/>
    </source>
</evidence>
<dbReference type="InterPro" id="IPR050986">
    <property type="entry name" value="GutQ/KpsF_isomerases"/>
</dbReference>
<feature type="domain" description="CBS" evidence="8">
    <location>
        <begin position="275"/>
        <end position="326"/>
    </location>
</feature>
<evidence type="ECO:0000313" key="11">
    <source>
        <dbReference type="Proteomes" id="UP000367825"/>
    </source>
</evidence>
<dbReference type="InterPro" id="IPR004800">
    <property type="entry name" value="KdsD/KpsF-type"/>
</dbReference>
<keyword evidence="2" id="KW-0677">Repeat</keyword>
<dbReference type="CDD" id="cd04604">
    <property type="entry name" value="CBS_pair_SIS_assoc"/>
    <property type="match status" value="1"/>
</dbReference>
<dbReference type="InterPro" id="IPR046342">
    <property type="entry name" value="CBS_dom_sf"/>
</dbReference>
<dbReference type="NCBIfam" id="TIGR00393">
    <property type="entry name" value="kpsF"/>
    <property type="match status" value="1"/>
</dbReference>
<dbReference type="SMART" id="SM00116">
    <property type="entry name" value="CBS"/>
    <property type="match status" value="2"/>
</dbReference>
<evidence type="ECO:0000256" key="6">
    <source>
        <dbReference type="PIRSR" id="PIRSR004692-3"/>
    </source>
</evidence>
<dbReference type="Pfam" id="PF00571">
    <property type="entry name" value="CBS"/>
    <property type="match status" value="2"/>
</dbReference>
<feature type="domain" description="SIS" evidence="9">
    <location>
        <begin position="39"/>
        <end position="182"/>
    </location>
</feature>
<protein>
    <submittedName>
        <fullName evidence="10">Arabinose 5-phosphate isomerase</fullName>
    </submittedName>
</protein>
<dbReference type="Gene3D" id="3.40.50.10490">
    <property type="entry name" value="Glucose-6-phosphate isomerase like protein, domain 1"/>
    <property type="match status" value="1"/>
</dbReference>
<feature type="site" description="Catalytically relevant" evidence="6">
    <location>
        <position position="150"/>
    </location>
</feature>
<gene>
    <name evidence="10" type="ORF">PNO31109_00277</name>
</gene>
<dbReference type="InterPro" id="IPR046348">
    <property type="entry name" value="SIS_dom_sf"/>
</dbReference>
<dbReference type="Gene3D" id="3.10.580.10">
    <property type="entry name" value="CBS-domain"/>
    <property type="match status" value="1"/>
</dbReference>
<dbReference type="OrthoDB" id="9762536at2"/>
<proteinExistence type="inferred from homology"/>
<feature type="domain" description="CBS" evidence="8">
    <location>
        <begin position="208"/>
        <end position="266"/>
    </location>
</feature>
<dbReference type="PIRSF" id="PIRSF004692">
    <property type="entry name" value="KdsD_KpsF"/>
    <property type="match status" value="1"/>
</dbReference>
<organism evidence="10 11">
    <name type="scientific">Pandoraea nosoerga</name>
    <dbReference type="NCBI Taxonomy" id="2508296"/>
    <lineage>
        <taxon>Bacteria</taxon>
        <taxon>Pseudomonadati</taxon>
        <taxon>Pseudomonadota</taxon>
        <taxon>Betaproteobacteria</taxon>
        <taxon>Burkholderiales</taxon>
        <taxon>Burkholderiaceae</taxon>
        <taxon>Pandoraea</taxon>
    </lineage>
</organism>
<evidence type="ECO:0000256" key="1">
    <source>
        <dbReference type="ARBA" id="ARBA00008165"/>
    </source>
</evidence>
<dbReference type="PANTHER" id="PTHR42745">
    <property type="match status" value="1"/>
</dbReference>
<dbReference type="RefSeq" id="WP_150553844.1">
    <property type="nucleotide sequence ID" value="NZ_CABPSC010000001.1"/>
</dbReference>
<dbReference type="GO" id="GO:0046872">
    <property type="term" value="F:metal ion binding"/>
    <property type="evidence" value="ECO:0007669"/>
    <property type="project" value="UniProtKB-KW"/>
</dbReference>
<dbReference type="AlphaFoldDB" id="A0A5E4RNP5"/>
<dbReference type="GO" id="GO:0005975">
    <property type="term" value="P:carbohydrate metabolic process"/>
    <property type="evidence" value="ECO:0007669"/>
    <property type="project" value="InterPro"/>
</dbReference>
<keyword evidence="3 7" id="KW-0129">CBS domain</keyword>
<feature type="site" description="Catalytically relevant" evidence="6">
    <location>
        <position position="57"/>
    </location>
</feature>
<evidence type="ECO:0000259" key="8">
    <source>
        <dbReference type="PROSITE" id="PS51371"/>
    </source>
</evidence>
<evidence type="ECO:0000313" key="10">
    <source>
        <dbReference type="EMBL" id="VVD64625.1"/>
    </source>
</evidence>
<evidence type="ECO:0000256" key="4">
    <source>
        <dbReference type="PIRNR" id="PIRNR004692"/>
    </source>
</evidence>
<dbReference type="InterPro" id="IPR000644">
    <property type="entry name" value="CBS_dom"/>
</dbReference>